<name>A0A6G4X9P2_9ACTN</name>
<keyword evidence="2" id="KW-0238">DNA-binding</keyword>
<accession>A0A6G4X9P2</accession>
<dbReference type="GO" id="GO:0003700">
    <property type="term" value="F:DNA-binding transcription factor activity"/>
    <property type="evidence" value="ECO:0007669"/>
    <property type="project" value="TreeGrafter"/>
</dbReference>
<keyword evidence="3" id="KW-0804">Transcription</keyword>
<dbReference type="PANTHER" id="PTHR30146">
    <property type="entry name" value="LACI-RELATED TRANSCRIPTIONAL REPRESSOR"/>
    <property type="match status" value="1"/>
</dbReference>
<dbReference type="CDD" id="cd01392">
    <property type="entry name" value="HTH_LacI"/>
    <property type="match status" value="1"/>
</dbReference>
<evidence type="ECO:0000256" key="1">
    <source>
        <dbReference type="ARBA" id="ARBA00023015"/>
    </source>
</evidence>
<organism evidence="5 6">
    <name type="scientific">Streptomyces mesophilus</name>
    <dbReference type="NCBI Taxonomy" id="1775132"/>
    <lineage>
        <taxon>Bacteria</taxon>
        <taxon>Bacillati</taxon>
        <taxon>Actinomycetota</taxon>
        <taxon>Actinomycetes</taxon>
        <taxon>Kitasatosporales</taxon>
        <taxon>Streptomycetaceae</taxon>
        <taxon>Streptomyces</taxon>
    </lineage>
</organism>
<keyword evidence="1" id="KW-0805">Transcription regulation</keyword>
<dbReference type="InterPro" id="IPR010982">
    <property type="entry name" value="Lambda_DNA-bd_dom_sf"/>
</dbReference>
<evidence type="ECO:0000256" key="2">
    <source>
        <dbReference type="ARBA" id="ARBA00023125"/>
    </source>
</evidence>
<evidence type="ECO:0000259" key="4">
    <source>
        <dbReference type="PROSITE" id="PS50932"/>
    </source>
</evidence>
<proteinExistence type="predicted"/>
<dbReference type="RefSeq" id="WP_165329622.1">
    <property type="nucleotide sequence ID" value="NZ_JAAKZW010000001.1"/>
</dbReference>
<dbReference type="EMBL" id="JAAKZW010000001">
    <property type="protein sequence ID" value="NGO74098.1"/>
    <property type="molecule type" value="Genomic_DNA"/>
</dbReference>
<dbReference type="Pfam" id="PF00356">
    <property type="entry name" value="LacI"/>
    <property type="match status" value="1"/>
</dbReference>
<dbReference type="InterPro" id="IPR000843">
    <property type="entry name" value="HTH_LacI"/>
</dbReference>
<dbReference type="Proteomes" id="UP000481109">
    <property type="component" value="Unassembled WGS sequence"/>
</dbReference>
<dbReference type="SMART" id="SM00354">
    <property type="entry name" value="HTH_LACI"/>
    <property type="match status" value="1"/>
</dbReference>
<evidence type="ECO:0000256" key="3">
    <source>
        <dbReference type="ARBA" id="ARBA00023163"/>
    </source>
</evidence>
<dbReference type="GO" id="GO:0000976">
    <property type="term" value="F:transcription cis-regulatory region binding"/>
    <property type="evidence" value="ECO:0007669"/>
    <property type="project" value="TreeGrafter"/>
</dbReference>
<feature type="domain" description="HTH lacI-type" evidence="4">
    <location>
        <begin position="6"/>
        <end position="60"/>
    </location>
</feature>
<dbReference type="PROSITE" id="PS50932">
    <property type="entry name" value="HTH_LACI_2"/>
    <property type="match status" value="1"/>
</dbReference>
<dbReference type="SUPFAM" id="SSF53822">
    <property type="entry name" value="Periplasmic binding protein-like I"/>
    <property type="match status" value="1"/>
</dbReference>
<dbReference type="InterPro" id="IPR046335">
    <property type="entry name" value="LacI/GalR-like_sensor"/>
</dbReference>
<dbReference type="AlphaFoldDB" id="A0A6G4X9P2"/>
<evidence type="ECO:0000313" key="5">
    <source>
        <dbReference type="EMBL" id="NGO74098.1"/>
    </source>
</evidence>
<sequence length="336" mass="35585">MKEHRPTLEAVAARARVGRGTASRVINGSGHVSPESRAAVLRAVEELGYVPNSAARALVRQRTDTVAFVAAVTDDRGFWEDPFYSPLVRGASAALAAEGIQLLLAIAQSRQEHAQLTAFLSARHVDGVLLSSLHEGDPLLGRLDASAVPTVLVGAPAGYTPAYGVDVDNAAGGRLAAHHLIERGRRRIAVITGPLSIRASIDRWHGFRAVLDEAGLAHGPVAQGDFSRVSGEEAVRQLLAGGEQFDALFAANDLMAAAAVDVLRESGRTVPDDVAVVGFDDTWVAAAADPPLTSIHQPLEDMGREAALLLLARLRQDDVPEPNVLFTPRLVVRESA</sequence>
<dbReference type="Gene3D" id="1.10.260.40">
    <property type="entry name" value="lambda repressor-like DNA-binding domains"/>
    <property type="match status" value="1"/>
</dbReference>
<dbReference type="Pfam" id="PF13377">
    <property type="entry name" value="Peripla_BP_3"/>
    <property type="match status" value="1"/>
</dbReference>
<dbReference type="InterPro" id="IPR028082">
    <property type="entry name" value="Peripla_BP_I"/>
</dbReference>
<dbReference type="PANTHER" id="PTHR30146:SF109">
    <property type="entry name" value="HTH-TYPE TRANSCRIPTIONAL REGULATOR GALS"/>
    <property type="match status" value="1"/>
</dbReference>
<reference evidence="5 6" key="1">
    <citation type="submission" date="2020-02" db="EMBL/GenBank/DDBJ databases">
        <title>Whole-genome analyses of novel actinobacteria.</title>
        <authorList>
            <person name="Sahin N."/>
            <person name="Tokatli A."/>
        </authorList>
    </citation>
    <scope>NUCLEOTIDE SEQUENCE [LARGE SCALE GENOMIC DNA]</scope>
    <source>
        <strain evidence="5 6">YC504</strain>
    </source>
</reference>
<dbReference type="Gene3D" id="3.40.50.2300">
    <property type="match status" value="2"/>
</dbReference>
<dbReference type="CDD" id="cd06267">
    <property type="entry name" value="PBP1_LacI_sugar_binding-like"/>
    <property type="match status" value="1"/>
</dbReference>
<gene>
    <name evidence="5" type="ORF">G6045_00100</name>
</gene>
<protein>
    <submittedName>
        <fullName evidence="5">LacI family transcriptional regulator</fullName>
    </submittedName>
</protein>
<comment type="caution">
    <text evidence="5">The sequence shown here is derived from an EMBL/GenBank/DDBJ whole genome shotgun (WGS) entry which is preliminary data.</text>
</comment>
<dbReference type="SUPFAM" id="SSF47413">
    <property type="entry name" value="lambda repressor-like DNA-binding domains"/>
    <property type="match status" value="1"/>
</dbReference>
<evidence type="ECO:0000313" key="6">
    <source>
        <dbReference type="Proteomes" id="UP000481109"/>
    </source>
</evidence>
<keyword evidence="6" id="KW-1185">Reference proteome</keyword>